<dbReference type="Pfam" id="PF09250">
    <property type="entry name" value="Prim-Pol"/>
    <property type="match status" value="1"/>
</dbReference>
<name>A0A7X5XU31_9SPHN</name>
<dbReference type="SUPFAM" id="SSF56747">
    <property type="entry name" value="Prim-pol domain"/>
    <property type="match status" value="1"/>
</dbReference>
<feature type="compositionally biased region" description="Basic and acidic residues" evidence="1">
    <location>
        <begin position="1"/>
        <end position="33"/>
    </location>
</feature>
<comment type="caution">
    <text evidence="4">The sequence shown here is derived from an EMBL/GenBank/DDBJ whole genome shotgun (WGS) entry which is preliminary data.</text>
</comment>
<evidence type="ECO:0000256" key="1">
    <source>
        <dbReference type="SAM" id="MobiDB-lite"/>
    </source>
</evidence>
<evidence type="ECO:0000259" key="2">
    <source>
        <dbReference type="Pfam" id="PF08708"/>
    </source>
</evidence>
<feature type="domain" description="DNA primase/polymerase bifunctional N-terminal" evidence="3">
    <location>
        <begin position="73"/>
        <end position="177"/>
    </location>
</feature>
<feature type="region of interest" description="Disordered" evidence="1">
    <location>
        <begin position="1"/>
        <end position="38"/>
    </location>
</feature>
<dbReference type="RefSeq" id="WP_167921297.1">
    <property type="nucleotide sequence ID" value="NZ_JAATIT010000002.1"/>
</dbReference>
<keyword evidence="5" id="KW-1185">Reference proteome</keyword>
<evidence type="ECO:0000313" key="4">
    <source>
        <dbReference type="EMBL" id="NJB89842.1"/>
    </source>
</evidence>
<evidence type="ECO:0008006" key="6">
    <source>
        <dbReference type="Google" id="ProtNLM"/>
    </source>
</evidence>
<dbReference type="InterPro" id="IPR014820">
    <property type="entry name" value="PriCT_1"/>
</dbReference>
<dbReference type="AlphaFoldDB" id="A0A7X5XU31"/>
<dbReference type="EMBL" id="JAATIT010000002">
    <property type="protein sequence ID" value="NJB89842.1"/>
    <property type="molecule type" value="Genomic_DNA"/>
</dbReference>
<evidence type="ECO:0000313" key="5">
    <source>
        <dbReference type="Proteomes" id="UP000535078"/>
    </source>
</evidence>
<proteinExistence type="predicted"/>
<organism evidence="4 5">
    <name type="scientific">Sphingopyxis italica</name>
    <dbReference type="NCBI Taxonomy" id="1129133"/>
    <lineage>
        <taxon>Bacteria</taxon>
        <taxon>Pseudomonadati</taxon>
        <taxon>Pseudomonadota</taxon>
        <taxon>Alphaproteobacteria</taxon>
        <taxon>Sphingomonadales</taxon>
        <taxon>Sphingomonadaceae</taxon>
        <taxon>Sphingopyxis</taxon>
    </lineage>
</organism>
<evidence type="ECO:0000259" key="3">
    <source>
        <dbReference type="Pfam" id="PF09250"/>
    </source>
</evidence>
<feature type="domain" description="Primase C-terminal 1" evidence="2">
    <location>
        <begin position="209"/>
        <end position="262"/>
    </location>
</feature>
<reference evidence="4 5" key="1">
    <citation type="submission" date="2020-03" db="EMBL/GenBank/DDBJ databases">
        <title>Genomic Encyclopedia of Type Strains, Phase IV (KMG-IV): sequencing the most valuable type-strain genomes for metagenomic binning, comparative biology and taxonomic classification.</title>
        <authorList>
            <person name="Goeker M."/>
        </authorList>
    </citation>
    <scope>NUCLEOTIDE SEQUENCE [LARGE SCALE GENOMIC DNA]</scope>
    <source>
        <strain evidence="4 5">DSM 25229</strain>
    </source>
</reference>
<gene>
    <name evidence="4" type="ORF">GGR90_002017</name>
</gene>
<dbReference type="Proteomes" id="UP000535078">
    <property type="component" value="Unassembled WGS sequence"/>
</dbReference>
<sequence>MRHERINQPDPPSYRDGEGAGFRQHSEASKDGARAANPKRPTKCDLYFALVEPRGVAGMGLRGAGELRRKFSGAAGLGLWCGPRNKITVFDYDEPDERGFRDAMDEFGPSPFIVRSASGKFHAYYAHNGEKRMVRPDPSRKFDILGGGLVIAAPSHGGVGSYEIIQGSLADLGSLPKMRLPKFGPDAEPAAEAAMPDNSPIRAMKDGDGRNRALFKRSIAAGHSATSLEDLMQMVARINSQFAEPMSAEEVSRVASSIWGYKSEGRLFRVGGEANAVITRSEADHLLDQPTALALLIQLRMAHSNRNGKPFTLAREAASLIGVSLPTYRAARDVLVDRYFIEIIHPGGKGKNDPPMARLL</sequence>
<protein>
    <recommendedName>
        <fullName evidence="6">DNA primase/polymerase bifunctional N-terminal domain-containing protein</fullName>
    </recommendedName>
</protein>
<dbReference type="Pfam" id="PF08708">
    <property type="entry name" value="PriCT_1"/>
    <property type="match status" value="1"/>
</dbReference>
<dbReference type="InterPro" id="IPR015330">
    <property type="entry name" value="DNA_primase/pol_bifunc_N"/>
</dbReference>
<accession>A0A7X5XU31</accession>